<evidence type="ECO:0000313" key="3">
    <source>
        <dbReference type="Proteomes" id="UP001590950"/>
    </source>
</evidence>
<gene>
    <name evidence="2" type="ORF">N7G274_002896</name>
</gene>
<dbReference type="PANTHER" id="PTHR39336:SF1">
    <property type="entry name" value="PYRIDOXAMINE PHOSPHATE OXIDASE FAMILY PROTEIN (AFU_ORTHOLOGUE AFUA_6G11440)"/>
    <property type="match status" value="1"/>
</dbReference>
<feature type="transmembrane region" description="Helical" evidence="1">
    <location>
        <begin position="258"/>
        <end position="279"/>
    </location>
</feature>
<sequence length="282" mass="31288">MCYNLQHLQKPLRLHINARYHRRTPTSVRTMVKFYDSIPDDLAEWALAQQVFFTASAPLTGKHINISPKGLPSSTFSIFDGNHAAYVDATGSGCETISHVYENGRITIMFCSFAKAPRIMRFFCMGSVVEWDNPRFEPLLRRMGKERIDGARAVILLDVYQAQTSCGFGVPLLMNSHGSEGSAGPDEKQPVLLDRDTLGHWASKQVESNTLLEYQAKWNASSLDGCPGMRAAIRDHGGVVWLALVKARGRKLAAQKEALGVGIVLGMVFLFGLQMLRIVPHL</sequence>
<dbReference type="Gene3D" id="2.30.110.10">
    <property type="entry name" value="Electron Transport, Fmn-binding Protein, Chain A"/>
    <property type="match status" value="1"/>
</dbReference>
<keyword evidence="1" id="KW-1133">Transmembrane helix</keyword>
<protein>
    <recommendedName>
        <fullName evidence="4">Pyridoxamine phosphate oxidase family protein</fullName>
    </recommendedName>
</protein>
<dbReference type="Proteomes" id="UP001590950">
    <property type="component" value="Unassembled WGS sequence"/>
</dbReference>
<keyword evidence="1" id="KW-0812">Transmembrane</keyword>
<evidence type="ECO:0008006" key="4">
    <source>
        <dbReference type="Google" id="ProtNLM"/>
    </source>
</evidence>
<keyword evidence="3" id="KW-1185">Reference proteome</keyword>
<evidence type="ECO:0000313" key="2">
    <source>
        <dbReference type="EMBL" id="KAL2044191.1"/>
    </source>
</evidence>
<name>A0ABR4AH83_9LECA</name>
<comment type="caution">
    <text evidence="2">The sequence shown here is derived from an EMBL/GenBank/DDBJ whole genome shotgun (WGS) entry which is preliminary data.</text>
</comment>
<dbReference type="EMBL" id="JBEFKJ010000009">
    <property type="protein sequence ID" value="KAL2044191.1"/>
    <property type="molecule type" value="Genomic_DNA"/>
</dbReference>
<accession>A0ABR4AH83</accession>
<dbReference type="InterPro" id="IPR012349">
    <property type="entry name" value="Split_barrel_FMN-bd"/>
</dbReference>
<keyword evidence="1" id="KW-0472">Membrane</keyword>
<dbReference type="PANTHER" id="PTHR39336">
    <property type="entry name" value="PYRIDOXAMINE PHOSPHATE OXIDASE FAMILY PROTEIN (AFU_ORTHOLOGUE AFUA_6G11440)"/>
    <property type="match status" value="1"/>
</dbReference>
<proteinExistence type="predicted"/>
<organism evidence="2 3">
    <name type="scientific">Stereocaulon virgatum</name>
    <dbReference type="NCBI Taxonomy" id="373712"/>
    <lineage>
        <taxon>Eukaryota</taxon>
        <taxon>Fungi</taxon>
        <taxon>Dikarya</taxon>
        <taxon>Ascomycota</taxon>
        <taxon>Pezizomycotina</taxon>
        <taxon>Lecanoromycetes</taxon>
        <taxon>OSLEUM clade</taxon>
        <taxon>Lecanoromycetidae</taxon>
        <taxon>Lecanorales</taxon>
        <taxon>Lecanorineae</taxon>
        <taxon>Stereocaulaceae</taxon>
        <taxon>Stereocaulon</taxon>
    </lineage>
</organism>
<evidence type="ECO:0000256" key="1">
    <source>
        <dbReference type="SAM" id="Phobius"/>
    </source>
</evidence>
<reference evidence="2 3" key="1">
    <citation type="submission" date="2024-09" db="EMBL/GenBank/DDBJ databases">
        <title>Rethinking Asexuality: The Enigmatic Case of Functional Sexual Genes in Lepraria (Stereocaulaceae).</title>
        <authorList>
            <person name="Doellman M."/>
            <person name="Sun Y."/>
            <person name="Barcenas-Pena A."/>
            <person name="Lumbsch H.T."/>
            <person name="Grewe F."/>
        </authorList>
    </citation>
    <scope>NUCLEOTIDE SEQUENCE [LARGE SCALE GENOMIC DNA]</scope>
    <source>
        <strain evidence="2 3">Mercado 3170</strain>
    </source>
</reference>